<dbReference type="PROSITE" id="PS51767">
    <property type="entry name" value="PEPTIDASE_A1"/>
    <property type="match status" value="1"/>
</dbReference>
<dbReference type="PANTHER" id="PTHR47966">
    <property type="entry name" value="BETA-SITE APP-CLEAVING ENZYME, ISOFORM A-RELATED"/>
    <property type="match status" value="1"/>
</dbReference>
<dbReference type="InterPro" id="IPR021109">
    <property type="entry name" value="Peptidase_aspartic_dom_sf"/>
</dbReference>
<dbReference type="Pfam" id="PF00026">
    <property type="entry name" value="Asp"/>
    <property type="match status" value="1"/>
</dbReference>
<keyword evidence="4" id="KW-1015">Disulfide bond</keyword>
<evidence type="ECO:0000256" key="2">
    <source>
        <dbReference type="ARBA" id="ARBA00022750"/>
    </source>
</evidence>
<dbReference type="EMBL" id="BACD03000003">
    <property type="protein sequence ID" value="GAO46227.1"/>
    <property type="molecule type" value="Genomic_DNA"/>
</dbReference>
<keyword evidence="5" id="KW-0378">Hydrolase</keyword>
<feature type="disulfide bond" evidence="4">
    <location>
        <begin position="160"/>
        <end position="165"/>
    </location>
</feature>
<evidence type="ECO:0000256" key="4">
    <source>
        <dbReference type="PIRSR" id="PIRSR601461-2"/>
    </source>
</evidence>
<dbReference type="CDD" id="cd05471">
    <property type="entry name" value="pepsin_like"/>
    <property type="match status" value="1"/>
</dbReference>
<evidence type="ECO:0000256" key="5">
    <source>
        <dbReference type="RuleBase" id="RU000454"/>
    </source>
</evidence>
<keyword evidence="9" id="KW-1185">Reference proteome</keyword>
<reference evidence="8 9" key="2">
    <citation type="journal article" date="2014" name="J. Gen. Appl. Microbiol.">
        <title>The early diverging ascomycetous budding yeast Saitoella complicata has three histone deacetylases belonging to the Clr6, Hos2, and Rpd3 lineages.</title>
        <authorList>
            <person name="Nishida H."/>
            <person name="Matsumoto T."/>
            <person name="Kondo S."/>
            <person name="Hamamoto M."/>
            <person name="Yoshikawa H."/>
        </authorList>
    </citation>
    <scope>NUCLEOTIDE SEQUENCE [LARGE SCALE GENOMIC DNA]</scope>
    <source>
        <strain evidence="8 9">NRRL Y-17804</strain>
    </source>
</reference>
<dbReference type="InterPro" id="IPR001461">
    <property type="entry name" value="Aspartic_peptidase_A1"/>
</dbReference>
<dbReference type="Gene3D" id="2.40.70.10">
    <property type="entry name" value="Acid Proteases"/>
    <property type="match status" value="2"/>
</dbReference>
<feature type="chain" id="PRO_5002430493" description="Peptidase A1 domain-containing protein" evidence="6">
    <location>
        <begin position="21"/>
        <end position="438"/>
    </location>
</feature>
<feature type="active site" evidence="3">
    <location>
        <position position="147"/>
    </location>
</feature>
<comment type="caution">
    <text evidence="8">The sequence shown here is derived from an EMBL/GenBank/DDBJ whole genome shotgun (WGS) entry which is preliminary data.</text>
</comment>
<dbReference type="Proteomes" id="UP000033140">
    <property type="component" value="Unassembled WGS sequence"/>
</dbReference>
<keyword evidence="2 5" id="KW-0064">Aspartyl protease</keyword>
<evidence type="ECO:0000256" key="3">
    <source>
        <dbReference type="PIRSR" id="PIRSR601461-1"/>
    </source>
</evidence>
<evidence type="ECO:0000259" key="7">
    <source>
        <dbReference type="PROSITE" id="PS51767"/>
    </source>
</evidence>
<evidence type="ECO:0000313" key="8">
    <source>
        <dbReference type="EMBL" id="GAO46227.1"/>
    </source>
</evidence>
<dbReference type="STRING" id="698492.A0A0E9N8K0"/>
<evidence type="ECO:0000313" key="9">
    <source>
        <dbReference type="Proteomes" id="UP000033140"/>
    </source>
</evidence>
<feature type="domain" description="Peptidase A1" evidence="7">
    <location>
        <begin position="131"/>
        <end position="435"/>
    </location>
</feature>
<feature type="signal peptide" evidence="6">
    <location>
        <begin position="1"/>
        <end position="20"/>
    </location>
</feature>
<dbReference type="PANTHER" id="PTHR47966:SF51">
    <property type="entry name" value="BETA-SITE APP-CLEAVING ENZYME, ISOFORM A-RELATED"/>
    <property type="match status" value="1"/>
</dbReference>
<name>A0A0E9N8K0_SAICN</name>
<dbReference type="InterPro" id="IPR034164">
    <property type="entry name" value="Pepsin-like_dom"/>
</dbReference>
<dbReference type="OMA" id="HHYDIST"/>
<accession>A0A0E9N8K0</accession>
<dbReference type="FunFam" id="2.40.70.10:FF:000008">
    <property type="entry name" value="Cathepsin D"/>
    <property type="match status" value="1"/>
</dbReference>
<dbReference type="InterPro" id="IPR001969">
    <property type="entry name" value="Aspartic_peptidase_AS"/>
</dbReference>
<dbReference type="SUPFAM" id="SSF50630">
    <property type="entry name" value="Acid proteases"/>
    <property type="match status" value="1"/>
</dbReference>
<evidence type="ECO:0000256" key="6">
    <source>
        <dbReference type="SAM" id="SignalP"/>
    </source>
</evidence>
<sequence>MVSLTTILTFLASTALISTAAPTEPQGLTIELIKRGAPSFTDSDGVVNLTSVSGSVANVAGKYAKIDNNGHKTFEDGAKQWMSGWDANSDASYQTSRKKSSYGYKKGKRAISSKKVTATESLTNYGNDGMWAGPITIGGKTFTIDFDTGSADLWVPSVNCTSTACSGKNLYNYTKTFKSVTPGFTANYGMGSVSCNKGTETVTVAGLKATMQTFGYCYSLDSGFGGNFAADGLMGMAYQSIAQSGGKPFFNTLISQNNMNGIFSFRLARASGGQASTLTLGAVPSGYSVTYTPVVSKDYWRVNQSAVYVNGIAAVASTQAAIDTGTTYVVAPSADAAAFYAAIPGSTNLGYMGYPSYYAFPCDVSIPTVQFNYGGKNFTMNSADFNLGLLAAGSNMCVGTIVASDMFSNMWVVGDSFLKSVLTVYDFTNNRVGFSPAA</sequence>
<dbReference type="GO" id="GO:0004190">
    <property type="term" value="F:aspartic-type endopeptidase activity"/>
    <property type="evidence" value="ECO:0007669"/>
    <property type="project" value="UniProtKB-KW"/>
</dbReference>
<proteinExistence type="inferred from homology"/>
<protein>
    <recommendedName>
        <fullName evidence="7">Peptidase A1 domain-containing protein</fullName>
    </recommendedName>
</protein>
<keyword evidence="6" id="KW-0732">Signal</keyword>
<reference evidence="8 9" key="1">
    <citation type="journal article" date="2011" name="J. Gen. Appl. Microbiol.">
        <title>Draft genome sequencing of the enigmatic yeast Saitoella complicata.</title>
        <authorList>
            <person name="Nishida H."/>
            <person name="Hamamoto M."/>
            <person name="Sugiyama J."/>
        </authorList>
    </citation>
    <scope>NUCLEOTIDE SEQUENCE [LARGE SCALE GENOMIC DNA]</scope>
    <source>
        <strain evidence="8 9">NRRL Y-17804</strain>
    </source>
</reference>
<dbReference type="PROSITE" id="PS00141">
    <property type="entry name" value="ASP_PROTEASE"/>
    <property type="match status" value="1"/>
</dbReference>
<feature type="active site" evidence="3">
    <location>
        <position position="323"/>
    </location>
</feature>
<reference evidence="8 9" key="3">
    <citation type="journal article" date="2015" name="Genome Announc.">
        <title>Draft Genome Sequence of the Archiascomycetous Yeast Saitoella complicata.</title>
        <authorList>
            <person name="Yamauchi K."/>
            <person name="Kondo S."/>
            <person name="Hamamoto M."/>
            <person name="Takahashi Y."/>
            <person name="Ogura Y."/>
            <person name="Hayashi T."/>
            <person name="Nishida H."/>
        </authorList>
    </citation>
    <scope>NUCLEOTIDE SEQUENCE [LARGE SCALE GENOMIC DNA]</scope>
    <source>
        <strain evidence="8 9">NRRL Y-17804</strain>
    </source>
</reference>
<organism evidence="8 9">
    <name type="scientific">Saitoella complicata (strain BCRC 22490 / CBS 7301 / JCM 7358 / NBRC 10748 / NRRL Y-17804)</name>
    <dbReference type="NCBI Taxonomy" id="698492"/>
    <lineage>
        <taxon>Eukaryota</taxon>
        <taxon>Fungi</taxon>
        <taxon>Dikarya</taxon>
        <taxon>Ascomycota</taxon>
        <taxon>Taphrinomycotina</taxon>
        <taxon>Taphrinomycotina incertae sedis</taxon>
        <taxon>Saitoella</taxon>
    </lineage>
</organism>
<keyword evidence="5" id="KW-0645">Protease</keyword>
<dbReference type="GO" id="GO:0006508">
    <property type="term" value="P:proteolysis"/>
    <property type="evidence" value="ECO:0007669"/>
    <property type="project" value="UniProtKB-KW"/>
</dbReference>
<evidence type="ECO:0000256" key="1">
    <source>
        <dbReference type="ARBA" id="ARBA00007447"/>
    </source>
</evidence>
<gene>
    <name evidence="8" type="ORF">G7K_0462-t1</name>
</gene>
<dbReference type="InterPro" id="IPR033121">
    <property type="entry name" value="PEPTIDASE_A1"/>
</dbReference>
<comment type="similarity">
    <text evidence="1 5">Belongs to the peptidase A1 family.</text>
</comment>
<dbReference type="AlphaFoldDB" id="A0A0E9N8K0"/>
<dbReference type="PRINTS" id="PR00792">
    <property type="entry name" value="PEPSIN"/>
</dbReference>